<evidence type="ECO:0000313" key="8">
    <source>
        <dbReference type="EMBL" id="CAF4023441.1"/>
    </source>
</evidence>
<comment type="caution">
    <text evidence="1">The sequence shown here is derived from an EMBL/GenBank/DDBJ whole genome shotgun (WGS) entry which is preliminary data.</text>
</comment>
<dbReference type="Proteomes" id="UP000663836">
    <property type="component" value="Unassembled WGS sequence"/>
</dbReference>
<dbReference type="EMBL" id="CAJNOT010000796">
    <property type="protein sequence ID" value="CAF1082658.1"/>
    <property type="molecule type" value="Genomic_DNA"/>
</dbReference>
<evidence type="ECO:0000313" key="4">
    <source>
        <dbReference type="EMBL" id="CAF1151021.1"/>
    </source>
</evidence>
<dbReference type="Proteomes" id="UP000663854">
    <property type="component" value="Unassembled WGS sequence"/>
</dbReference>
<name>A0A814KVM5_9BILA</name>
<dbReference type="Proteomes" id="UP000663864">
    <property type="component" value="Unassembled WGS sequence"/>
</dbReference>
<dbReference type="EMBL" id="CAJOBE010006990">
    <property type="protein sequence ID" value="CAF4023441.1"/>
    <property type="molecule type" value="Genomic_DNA"/>
</dbReference>
<evidence type="ECO:0000313" key="5">
    <source>
        <dbReference type="EMBL" id="CAF1331243.1"/>
    </source>
</evidence>
<evidence type="ECO:0000313" key="6">
    <source>
        <dbReference type="EMBL" id="CAF3694574.1"/>
    </source>
</evidence>
<dbReference type="EMBL" id="CAJNOO010001254">
    <property type="protein sequence ID" value="CAF1122725.1"/>
    <property type="molecule type" value="Genomic_DNA"/>
</dbReference>
<evidence type="ECO:0000313" key="1">
    <source>
        <dbReference type="EMBL" id="CAF1057542.1"/>
    </source>
</evidence>
<dbReference type="Proteomes" id="UP000663889">
    <property type="component" value="Unassembled WGS sequence"/>
</dbReference>
<dbReference type="OrthoDB" id="10401608at2759"/>
<protein>
    <submittedName>
        <fullName evidence="1">Uncharacterized protein</fullName>
    </submittedName>
</protein>
<dbReference type="EMBL" id="CAJNOL010001295">
    <property type="protein sequence ID" value="CAF1331243.1"/>
    <property type="molecule type" value="Genomic_DNA"/>
</dbReference>
<reference evidence="1" key="1">
    <citation type="submission" date="2021-02" db="EMBL/GenBank/DDBJ databases">
        <authorList>
            <person name="Nowell W R."/>
        </authorList>
    </citation>
    <scope>NUCLEOTIDE SEQUENCE</scope>
</reference>
<dbReference type="AlphaFoldDB" id="A0A814KVM5"/>
<organism evidence="1 9">
    <name type="scientific">Rotaria sordida</name>
    <dbReference type="NCBI Taxonomy" id="392033"/>
    <lineage>
        <taxon>Eukaryota</taxon>
        <taxon>Metazoa</taxon>
        <taxon>Spiralia</taxon>
        <taxon>Gnathifera</taxon>
        <taxon>Rotifera</taxon>
        <taxon>Eurotatoria</taxon>
        <taxon>Bdelloidea</taxon>
        <taxon>Philodinida</taxon>
        <taxon>Philodinidae</taxon>
        <taxon>Rotaria</taxon>
    </lineage>
</organism>
<dbReference type="Proteomes" id="UP000663874">
    <property type="component" value="Unassembled WGS sequence"/>
</dbReference>
<evidence type="ECO:0000313" key="7">
    <source>
        <dbReference type="EMBL" id="CAF3729474.1"/>
    </source>
</evidence>
<evidence type="ECO:0000313" key="9">
    <source>
        <dbReference type="Proteomes" id="UP000663854"/>
    </source>
</evidence>
<dbReference type="EMBL" id="CAJNOH010000494">
    <property type="protein sequence ID" value="CAF1057542.1"/>
    <property type="molecule type" value="Genomic_DNA"/>
</dbReference>
<dbReference type="EMBL" id="CAJOAX010001196">
    <property type="protein sequence ID" value="CAF3694574.1"/>
    <property type="molecule type" value="Genomic_DNA"/>
</dbReference>
<proteinExistence type="predicted"/>
<dbReference type="EMBL" id="CAJNOU010001099">
    <property type="protein sequence ID" value="CAF1151021.1"/>
    <property type="molecule type" value="Genomic_DNA"/>
</dbReference>
<dbReference type="Proteomes" id="UP000663870">
    <property type="component" value="Unassembled WGS sequence"/>
</dbReference>
<gene>
    <name evidence="8" type="ORF">FNK824_LOCUS27212</name>
    <name evidence="7" type="ORF">JBS370_LOCUS11316</name>
    <name evidence="5" type="ORF">JXQ802_LOCUS31075</name>
    <name evidence="6" type="ORF">OTI717_LOCUS12113</name>
    <name evidence="1" type="ORF">PYM288_LOCUS17472</name>
    <name evidence="3" type="ORF">RFH988_LOCUS20441</name>
    <name evidence="4" type="ORF">SEV965_LOCUS18451</name>
    <name evidence="2" type="ORF">ZHD862_LOCUS16667</name>
</gene>
<keyword evidence="10" id="KW-1185">Reference proteome</keyword>
<sequence>MIRLNKITFNIRSIILRGNQIISCINYFPKTNECHCYIYSYSYTLTYYNDITNNFPGGLFKCVRKVSLYDECPFEYEFFLQIAQSFPFMKKLTVHKRKSQNNDNQQWSIIECFHLTELDLVRTHENYIEEFIINNKTHLLNNVTLHITYKSSQRITHNFTGDATRINCSKIDYIVLYSKPEFFFFEYLKDYFPHAEIVWLLPIMT</sequence>
<evidence type="ECO:0000313" key="10">
    <source>
        <dbReference type="Proteomes" id="UP000663870"/>
    </source>
</evidence>
<dbReference type="Proteomes" id="UP000663823">
    <property type="component" value="Unassembled WGS sequence"/>
</dbReference>
<dbReference type="Proteomes" id="UP000663882">
    <property type="component" value="Unassembled WGS sequence"/>
</dbReference>
<accession>A0A814KVM5</accession>
<evidence type="ECO:0000313" key="3">
    <source>
        <dbReference type="EMBL" id="CAF1122725.1"/>
    </source>
</evidence>
<dbReference type="EMBL" id="CAJOBD010000866">
    <property type="protein sequence ID" value="CAF3729474.1"/>
    <property type="molecule type" value="Genomic_DNA"/>
</dbReference>
<evidence type="ECO:0000313" key="2">
    <source>
        <dbReference type="EMBL" id="CAF1082658.1"/>
    </source>
</evidence>